<evidence type="ECO:0000313" key="2">
    <source>
        <dbReference type="Proteomes" id="UP000006329"/>
    </source>
</evidence>
<name>A0A0E2BGX7_9LEPT</name>
<protein>
    <submittedName>
        <fullName evidence="1">Uncharacterized protein</fullName>
    </submittedName>
</protein>
<dbReference type="EMBL" id="AHON02000032">
    <property type="protein sequence ID" value="EKO34206.1"/>
    <property type="molecule type" value="Genomic_DNA"/>
</dbReference>
<sequence length="73" mass="8762">MSSCSTDRNDCEKALYDLIPKFNSKFLNSSFVFKFSDYNGRTFAWIRLSGLRWKIESFLHKILKQRSLYDIRK</sequence>
<keyword evidence="2" id="KW-1185">Reference proteome</keyword>
<gene>
    <name evidence="1" type="ORF">LEP1GSC179_1736</name>
</gene>
<evidence type="ECO:0000313" key="1">
    <source>
        <dbReference type="EMBL" id="EKO34206.1"/>
    </source>
</evidence>
<dbReference type="AlphaFoldDB" id="A0A0E2BGX7"/>
<dbReference type="Proteomes" id="UP000006329">
    <property type="component" value="Unassembled WGS sequence"/>
</dbReference>
<comment type="caution">
    <text evidence="1">The sequence shown here is derived from an EMBL/GenBank/DDBJ whole genome shotgun (WGS) entry which is preliminary data.</text>
</comment>
<reference evidence="1" key="1">
    <citation type="submission" date="2012-10" db="EMBL/GenBank/DDBJ databases">
        <authorList>
            <person name="Harkins D.M."/>
            <person name="Durkin A.S."/>
            <person name="Brinkac L.M."/>
            <person name="Haft D.H."/>
            <person name="Selengut J.D."/>
            <person name="Sanka R."/>
            <person name="DePew J."/>
            <person name="Purushe J."/>
            <person name="Matthias M.A."/>
            <person name="Vinetz J.M."/>
            <person name="Sutton G.G."/>
            <person name="Nierman W.C."/>
            <person name="Fouts D.E."/>
        </authorList>
    </citation>
    <scope>NUCLEOTIDE SEQUENCE [LARGE SCALE GENOMIC DNA]</scope>
    <source>
        <strain evidence="1">MOR084</strain>
    </source>
</reference>
<accession>A0A0E2BGX7</accession>
<proteinExistence type="predicted"/>
<organism evidence="1 2">
    <name type="scientific">Leptospira santarosai str. MOR084</name>
    <dbReference type="NCBI Taxonomy" id="1049984"/>
    <lineage>
        <taxon>Bacteria</taxon>
        <taxon>Pseudomonadati</taxon>
        <taxon>Spirochaetota</taxon>
        <taxon>Spirochaetia</taxon>
        <taxon>Leptospirales</taxon>
        <taxon>Leptospiraceae</taxon>
        <taxon>Leptospira</taxon>
    </lineage>
</organism>